<keyword evidence="1" id="KW-0812">Transmembrane</keyword>
<dbReference type="Gene3D" id="2.20.28.30">
    <property type="entry name" value="RNA polymerase ii, chain L"/>
    <property type="match status" value="1"/>
</dbReference>
<reference evidence="3" key="1">
    <citation type="submission" date="2018-11" db="EMBL/GenBank/DDBJ databases">
        <title>Complete genome sequence of Paenibacillus sp. ML311-T8.</title>
        <authorList>
            <person name="Nam Y.-D."/>
            <person name="Kang J."/>
            <person name="Chung W.-H."/>
            <person name="Park Y.S."/>
        </authorList>
    </citation>
    <scope>NUCLEOTIDE SEQUENCE [LARGE SCALE GENOMIC DNA]</scope>
    <source>
        <strain evidence="3">ML311-T8</strain>
    </source>
</reference>
<name>A0A6B8RE08_9BACL</name>
<dbReference type="KEGG" id="ppsc:EHS13_05795"/>
<dbReference type="EMBL" id="CP034235">
    <property type="protein sequence ID" value="QGQ94449.1"/>
    <property type="molecule type" value="Genomic_DNA"/>
</dbReference>
<proteinExistence type="predicted"/>
<keyword evidence="1" id="KW-1133">Transmembrane helix</keyword>
<evidence type="ECO:0008006" key="4">
    <source>
        <dbReference type="Google" id="ProtNLM"/>
    </source>
</evidence>
<evidence type="ECO:0000256" key="1">
    <source>
        <dbReference type="SAM" id="Phobius"/>
    </source>
</evidence>
<dbReference type="PANTHER" id="PTHR37826">
    <property type="entry name" value="FLOTILLIN BAND_7_5 DOMAIN PROTEIN"/>
    <property type="match status" value="1"/>
</dbReference>
<evidence type="ECO:0000313" key="2">
    <source>
        <dbReference type="EMBL" id="QGQ94449.1"/>
    </source>
</evidence>
<dbReference type="RefSeq" id="WP_155699452.1">
    <property type="nucleotide sequence ID" value="NZ_CP034235.1"/>
</dbReference>
<sequence>MEEEHDQLEQEGVATFPCPGCGGQMLFATTSQSLKCKYCGKEKIIENGSDEPDEHELAFSDEEAVDEALKDWGMEQQTIKCESCSSEMLIPASQTTAVCAFCGSAKVLPQGDAGSIRPESIIPFQISQQDAVAAFQKWKRKRWFLPNAFKNGNTKSQIAGVYIPFWTFDSDTESAYTAEVGIYHYRTETRTRVVNGKSETYTEQVRYTVWHWTNGNYDLFFNDVLIPASIYNDGALLERMDDYKLDKLTAYQPEYLSGFVAQKYTVPLQEGWVNAKDEIKITLMHNIRQVIGGDEIRALNINTSYSNQTYKHILLPVWNATYKYKDKTYQYVVSGETSSVYGNVPRSQLKITLFVLMCLAIIVIIIFVIKMNQ</sequence>
<dbReference type="OrthoDB" id="3182597at2"/>
<dbReference type="Proteomes" id="UP000426246">
    <property type="component" value="Chromosome"/>
</dbReference>
<gene>
    <name evidence="2" type="ORF">EHS13_05795</name>
</gene>
<protein>
    <recommendedName>
        <fullName evidence="4">TFIIB-type zinc ribbon-containing protein</fullName>
    </recommendedName>
</protein>
<dbReference type="AlphaFoldDB" id="A0A6B8RE08"/>
<keyword evidence="3" id="KW-1185">Reference proteome</keyword>
<feature type="transmembrane region" description="Helical" evidence="1">
    <location>
        <begin position="351"/>
        <end position="369"/>
    </location>
</feature>
<evidence type="ECO:0000313" key="3">
    <source>
        <dbReference type="Proteomes" id="UP000426246"/>
    </source>
</evidence>
<accession>A0A6B8RE08</accession>
<organism evidence="2 3">
    <name type="scientific">Paenibacillus psychroresistens</name>
    <dbReference type="NCBI Taxonomy" id="1778678"/>
    <lineage>
        <taxon>Bacteria</taxon>
        <taxon>Bacillati</taxon>
        <taxon>Bacillota</taxon>
        <taxon>Bacilli</taxon>
        <taxon>Bacillales</taxon>
        <taxon>Paenibacillaceae</taxon>
        <taxon>Paenibacillus</taxon>
    </lineage>
</organism>
<keyword evidence="1" id="KW-0472">Membrane</keyword>
<dbReference type="PANTHER" id="PTHR37826:SF3">
    <property type="entry name" value="J DOMAIN-CONTAINING PROTEIN"/>
    <property type="match status" value="1"/>
</dbReference>